<dbReference type="AlphaFoldDB" id="A0A286TVR6"/>
<dbReference type="OrthoDB" id="745987at2"/>
<proteinExistence type="predicted"/>
<evidence type="ECO:0000313" key="1">
    <source>
        <dbReference type="EMBL" id="GAX59997.1"/>
    </source>
</evidence>
<comment type="caution">
    <text evidence="1">The sequence shown here is derived from an EMBL/GenBank/DDBJ whole genome shotgun (WGS) entry which is preliminary data.</text>
</comment>
<dbReference type="RefSeq" id="WP_096893175.1">
    <property type="nucleotide sequence ID" value="NZ_BAOS01000005.1"/>
</dbReference>
<evidence type="ECO:0000313" key="2">
    <source>
        <dbReference type="Proteomes" id="UP000218542"/>
    </source>
</evidence>
<name>A0A286TVR6_9BACT</name>
<dbReference type="Proteomes" id="UP000218542">
    <property type="component" value="Unassembled WGS sequence"/>
</dbReference>
<organism evidence="1 2">
    <name type="scientific">Candidatus Scalindua japonica</name>
    <dbReference type="NCBI Taxonomy" id="1284222"/>
    <lineage>
        <taxon>Bacteria</taxon>
        <taxon>Pseudomonadati</taxon>
        <taxon>Planctomycetota</taxon>
        <taxon>Candidatus Brocadiia</taxon>
        <taxon>Candidatus Brocadiales</taxon>
        <taxon>Candidatus Scalinduaceae</taxon>
        <taxon>Candidatus Scalindua</taxon>
    </lineage>
</organism>
<protein>
    <submittedName>
        <fullName evidence="1">Uncharacterized protein</fullName>
    </submittedName>
</protein>
<reference evidence="2" key="1">
    <citation type="journal article" date="2017" name="Environ. Microbiol. Rep.">
        <title>Genetic Diversity of Marine Anaerobic Ammonium-Oxidizing Bacteria as Revealed by Genomic and Proteomic Analyses of 'Candidatus Scalindua japonica'.</title>
        <authorList>
            <person name="Oshiki M."/>
            <person name="Mizuto K."/>
            <person name="Kimura Z."/>
            <person name="Kindaichi T."/>
            <person name="Satoh H."/>
            <person name="Okabe S."/>
        </authorList>
    </citation>
    <scope>NUCLEOTIDE SEQUENCE [LARGE SCALE GENOMIC DNA]</scope>
    <source>
        <strain evidence="2">husup-a2</strain>
    </source>
</reference>
<dbReference type="EMBL" id="BAOS01000005">
    <property type="protein sequence ID" value="GAX59997.1"/>
    <property type="molecule type" value="Genomic_DNA"/>
</dbReference>
<sequence length="99" mass="11711">MVRKRVLTPVMIREVILHGQDRLGLVSIVPEKRIRNIYGLDGKPMADHYSWVRTQEEMIKKVQTFDHKSDLNWISLIENQFSQDFNGTDFINGYEYEIV</sequence>
<keyword evidence="2" id="KW-1185">Reference proteome</keyword>
<accession>A0A286TVR6</accession>
<gene>
    <name evidence="1" type="ORF">SCALIN_C05_0082</name>
</gene>